<evidence type="ECO:0000256" key="5">
    <source>
        <dbReference type="ARBA" id="ARBA00022777"/>
    </source>
</evidence>
<comment type="caution">
    <text evidence="10">The sequence shown here is derived from an EMBL/GenBank/DDBJ whole genome shotgun (WGS) entry which is preliminary data.</text>
</comment>
<comment type="similarity">
    <text evidence="1">Belongs to the FGGY kinase family.</text>
</comment>
<keyword evidence="11" id="KW-1185">Reference proteome</keyword>
<evidence type="ECO:0000256" key="7">
    <source>
        <dbReference type="ARBA" id="ARBA00023308"/>
    </source>
</evidence>
<dbReference type="InterPro" id="IPR018484">
    <property type="entry name" value="FGGY_N"/>
</dbReference>
<evidence type="ECO:0000259" key="9">
    <source>
        <dbReference type="Pfam" id="PF02782"/>
    </source>
</evidence>
<keyword evidence="6" id="KW-0067">ATP-binding</keyword>
<dbReference type="InterPro" id="IPR043129">
    <property type="entry name" value="ATPase_NBD"/>
</dbReference>
<proteinExistence type="inferred from homology"/>
<dbReference type="GO" id="GO:0005524">
    <property type="term" value="F:ATP binding"/>
    <property type="evidence" value="ECO:0007669"/>
    <property type="project" value="UniProtKB-KW"/>
</dbReference>
<evidence type="ECO:0000256" key="6">
    <source>
        <dbReference type="ARBA" id="ARBA00022840"/>
    </source>
</evidence>
<dbReference type="InterPro" id="IPR018485">
    <property type="entry name" value="FGGY_C"/>
</dbReference>
<dbReference type="InterPro" id="IPR013449">
    <property type="entry name" value="Rhamnulokinase"/>
</dbReference>
<evidence type="ECO:0000256" key="3">
    <source>
        <dbReference type="ARBA" id="ARBA00022679"/>
    </source>
</evidence>
<dbReference type="Pfam" id="PF00370">
    <property type="entry name" value="FGGY_N"/>
    <property type="match status" value="1"/>
</dbReference>
<evidence type="ECO:0000256" key="4">
    <source>
        <dbReference type="ARBA" id="ARBA00022741"/>
    </source>
</evidence>
<keyword evidence="5 10" id="KW-0418">Kinase</keyword>
<keyword evidence="2" id="KW-0859">Xylose metabolism</keyword>
<evidence type="ECO:0000313" key="10">
    <source>
        <dbReference type="EMBL" id="NDL58127.1"/>
    </source>
</evidence>
<reference evidence="10 11" key="1">
    <citation type="submission" date="2019-11" db="EMBL/GenBank/DDBJ databases">
        <authorList>
            <person name="Li X.-J."/>
            <person name="Feng X.-M."/>
        </authorList>
    </citation>
    <scope>NUCLEOTIDE SEQUENCE [LARGE SCALE GENOMIC DNA]</scope>
    <source>
        <strain evidence="10 11">XMNu-373</strain>
    </source>
</reference>
<feature type="domain" description="Carbohydrate kinase FGGY C-terminal" evidence="9">
    <location>
        <begin position="256"/>
        <end position="450"/>
    </location>
</feature>
<dbReference type="Proteomes" id="UP000460435">
    <property type="component" value="Unassembled WGS sequence"/>
</dbReference>
<evidence type="ECO:0000259" key="8">
    <source>
        <dbReference type="Pfam" id="PF00370"/>
    </source>
</evidence>
<dbReference type="Gene3D" id="3.30.420.40">
    <property type="match status" value="2"/>
</dbReference>
<evidence type="ECO:0000256" key="2">
    <source>
        <dbReference type="ARBA" id="ARBA00022629"/>
    </source>
</evidence>
<feature type="domain" description="Carbohydrate kinase FGGY N-terminal" evidence="8">
    <location>
        <begin position="48"/>
        <end position="245"/>
    </location>
</feature>
<dbReference type="CDD" id="cd07771">
    <property type="entry name" value="ASKHA_NBD_FGGY_RhaB-like"/>
    <property type="match status" value="1"/>
</dbReference>
<keyword evidence="7" id="KW-0684">Rhamnose metabolism</keyword>
<dbReference type="SUPFAM" id="SSF53067">
    <property type="entry name" value="Actin-like ATPase domain"/>
    <property type="match status" value="2"/>
</dbReference>
<sequence length="486" mass="51777">MSDETFSAAAVDLGASSGRVVLGRIGPERLEADVVHRFANKPYRDDERLCWNLGELFDGIVNGLARARAADQGLESVAVDSWAVDYGLLDADGSLLGAPVHYRDSRTDGIMDTIRQRLGDEHLYAITGLQFLPFNTLYQLLAEGPERLERAATILLMPDLLTHALTGAVGAERTNASTTQLYDVSRGEWAAELATDLGIPRRILPDIHDPGDPRGRLLPELRERVGDDGRIMVRAAGSHDTASAVAAVPALGERFAYISCGTWSLVGVELDAPVLSLESAAANFTNEVGVDGTIRYLRNVIGLWPLQECVREWAVDGGSASAEFAELLEAANREPALRSVFDPDSAELLSPGDMPERIRKLCADAGLPVPETRAAVVRCILDSLAIGHARAVRDASRLSGRAVDVVHLVGGGSQNRLLAQLTAEATGLPVLAGPTEATALGNLLVQARAAGVLGSQAEARALVAATQRIERFEPAGGLDWSPWIAA</sequence>
<dbReference type="Pfam" id="PF02782">
    <property type="entry name" value="FGGY_C"/>
    <property type="match status" value="1"/>
</dbReference>
<dbReference type="AlphaFoldDB" id="A0A7K3M507"/>
<dbReference type="RefSeq" id="WP_162450809.1">
    <property type="nucleotide sequence ID" value="NZ_WLZY01000004.1"/>
</dbReference>
<protein>
    <submittedName>
        <fullName evidence="10">Rhamnulokinase</fullName>
    </submittedName>
</protein>
<dbReference type="PANTHER" id="PTHR43095">
    <property type="entry name" value="SUGAR KINASE"/>
    <property type="match status" value="1"/>
</dbReference>
<keyword evidence="2" id="KW-0119">Carbohydrate metabolism</keyword>
<evidence type="ECO:0000256" key="1">
    <source>
        <dbReference type="ARBA" id="ARBA00009156"/>
    </source>
</evidence>
<organism evidence="10 11">
    <name type="scientific">Phytoactinopolyspora mesophila</name>
    <dbReference type="NCBI Taxonomy" id="2650750"/>
    <lineage>
        <taxon>Bacteria</taxon>
        <taxon>Bacillati</taxon>
        <taxon>Actinomycetota</taxon>
        <taxon>Actinomycetes</taxon>
        <taxon>Jiangellales</taxon>
        <taxon>Jiangellaceae</taxon>
        <taxon>Phytoactinopolyspora</taxon>
    </lineage>
</organism>
<dbReference type="GO" id="GO:0042732">
    <property type="term" value="P:D-xylose metabolic process"/>
    <property type="evidence" value="ECO:0007669"/>
    <property type="project" value="UniProtKB-KW"/>
</dbReference>
<keyword evidence="4" id="KW-0547">Nucleotide-binding</keyword>
<accession>A0A7K3M507</accession>
<dbReference type="GO" id="GO:0019301">
    <property type="term" value="P:rhamnose catabolic process"/>
    <property type="evidence" value="ECO:0007669"/>
    <property type="project" value="InterPro"/>
</dbReference>
<dbReference type="EMBL" id="WLZY01000004">
    <property type="protein sequence ID" value="NDL58127.1"/>
    <property type="molecule type" value="Genomic_DNA"/>
</dbReference>
<keyword evidence="3" id="KW-0808">Transferase</keyword>
<dbReference type="InterPro" id="IPR050406">
    <property type="entry name" value="FGGY_Carb_Kinase"/>
</dbReference>
<gene>
    <name evidence="10" type="ORF">F7O44_13695</name>
</gene>
<evidence type="ECO:0000313" key="11">
    <source>
        <dbReference type="Proteomes" id="UP000460435"/>
    </source>
</evidence>
<dbReference type="GO" id="GO:0008993">
    <property type="term" value="F:rhamnulokinase activity"/>
    <property type="evidence" value="ECO:0007669"/>
    <property type="project" value="InterPro"/>
</dbReference>
<name>A0A7K3M507_9ACTN</name>
<dbReference type="PANTHER" id="PTHR43095:SF5">
    <property type="entry name" value="XYLULOSE KINASE"/>
    <property type="match status" value="1"/>
</dbReference>